<dbReference type="InterPro" id="IPR051703">
    <property type="entry name" value="NF-kappa-B_Signaling_Reg"/>
</dbReference>
<name>A0A077DEF8_9BURK</name>
<dbReference type="STRING" id="1072685.IX83_07200"/>
<dbReference type="InterPro" id="IPR019080">
    <property type="entry name" value="YqaJ_viral_recombinase"/>
</dbReference>
<dbReference type="Pfam" id="PF09588">
    <property type="entry name" value="YqaJ"/>
    <property type="match status" value="1"/>
</dbReference>
<dbReference type="eggNOG" id="ENOG503036R">
    <property type="taxonomic scope" value="Bacteria"/>
</dbReference>
<organism evidence="2 3">
    <name type="scientific">Basilea psittacipulmonis DSM 24701</name>
    <dbReference type="NCBI Taxonomy" id="1072685"/>
    <lineage>
        <taxon>Bacteria</taxon>
        <taxon>Pseudomonadati</taxon>
        <taxon>Pseudomonadota</taxon>
        <taxon>Betaproteobacteria</taxon>
        <taxon>Burkholderiales</taxon>
        <taxon>Alcaligenaceae</taxon>
        <taxon>Basilea</taxon>
    </lineage>
</organism>
<dbReference type="Gene3D" id="3.90.320.10">
    <property type="match status" value="1"/>
</dbReference>
<dbReference type="RefSeq" id="WP_038500703.1">
    <property type="nucleotide sequence ID" value="NZ_AFWK01000006.1"/>
</dbReference>
<dbReference type="PANTHER" id="PTHR46609">
    <property type="entry name" value="EXONUCLEASE, PHAGE-TYPE/RECB, C-TERMINAL DOMAIN-CONTAINING PROTEIN"/>
    <property type="match status" value="1"/>
</dbReference>
<protein>
    <submittedName>
        <fullName evidence="2">Exonuclease</fullName>
    </submittedName>
</protein>
<dbReference type="PANTHER" id="PTHR46609:SF6">
    <property type="entry name" value="EXONUCLEASE, PHAGE-TYPE_RECB, C-TERMINAL DOMAIN-CONTAINING PROTEIN-RELATED"/>
    <property type="match status" value="1"/>
</dbReference>
<dbReference type="HOGENOM" id="CLU_065649_1_0_4"/>
<dbReference type="Proteomes" id="UP000028945">
    <property type="component" value="Chromosome"/>
</dbReference>
<gene>
    <name evidence="2" type="ORF">IX83_07200</name>
</gene>
<dbReference type="CDD" id="cd22343">
    <property type="entry name" value="PDDEXK_lambda_exonuclease-like"/>
    <property type="match status" value="1"/>
</dbReference>
<keyword evidence="2" id="KW-0269">Exonuclease</keyword>
<dbReference type="InterPro" id="IPR011335">
    <property type="entry name" value="Restrct_endonuc-II-like"/>
</dbReference>
<dbReference type="GO" id="GO:0004527">
    <property type="term" value="F:exonuclease activity"/>
    <property type="evidence" value="ECO:0007669"/>
    <property type="project" value="UniProtKB-KW"/>
</dbReference>
<keyword evidence="2" id="KW-0540">Nuclease</keyword>
<reference evidence="2 3" key="1">
    <citation type="journal article" date="2014" name="BMC Genomics">
        <title>A genomic perspective on a new bacterial genus and species from the Alcaligenaceae family, Basilea psittacipulmonis.</title>
        <authorList>
            <person name="Whiteson K.L."/>
            <person name="Hernandez D."/>
            <person name="Lazarevic V."/>
            <person name="Gaia N."/>
            <person name="Farinelli L."/>
            <person name="Francois P."/>
            <person name="Pilo P."/>
            <person name="Frey J."/>
            <person name="Schrenzel J."/>
        </authorList>
    </citation>
    <scope>NUCLEOTIDE SEQUENCE [LARGE SCALE GENOMIC DNA]</scope>
    <source>
        <strain evidence="2 3">DSM 24701</strain>
    </source>
</reference>
<dbReference type="EMBL" id="CP009238">
    <property type="protein sequence ID" value="AIL33114.1"/>
    <property type="molecule type" value="Genomic_DNA"/>
</dbReference>
<evidence type="ECO:0000259" key="1">
    <source>
        <dbReference type="Pfam" id="PF09588"/>
    </source>
</evidence>
<accession>A0A077DEF8</accession>
<proteinExistence type="predicted"/>
<sequence>MALITLNCEQGSQEWLEARLGIVTATGASNIVTPSGNKSNGWVNYLSELVAETYEGAKDPVRTADMERGHELEPKARAGYEFLTEHEVKQVGGIYLDENRDVMISPDGIMPDLKKGLEIKSPRLKNHIKYILEGGVPSEYLIQVQFSLWVTGFESWDFVSYCPEYTPQTMYLHTTTRNDTLMRAFDRLVPQFLKQLNGLKRGK</sequence>
<dbReference type="InterPro" id="IPR011604">
    <property type="entry name" value="PDDEXK-like_dom_sf"/>
</dbReference>
<dbReference type="OrthoDB" id="1245848at2"/>
<keyword evidence="3" id="KW-1185">Reference proteome</keyword>
<keyword evidence="2" id="KW-0378">Hydrolase</keyword>
<dbReference type="KEGG" id="bpsi:IX83_07200"/>
<evidence type="ECO:0000313" key="2">
    <source>
        <dbReference type="EMBL" id="AIL33114.1"/>
    </source>
</evidence>
<feature type="domain" description="YqaJ viral recombinase" evidence="1">
    <location>
        <begin position="14"/>
        <end position="154"/>
    </location>
</feature>
<dbReference type="AlphaFoldDB" id="A0A077DEF8"/>
<dbReference type="SUPFAM" id="SSF52980">
    <property type="entry name" value="Restriction endonuclease-like"/>
    <property type="match status" value="1"/>
</dbReference>
<evidence type="ECO:0000313" key="3">
    <source>
        <dbReference type="Proteomes" id="UP000028945"/>
    </source>
</evidence>